<evidence type="ECO:0000313" key="2">
    <source>
        <dbReference type="Proteomes" id="UP001225356"/>
    </source>
</evidence>
<organism evidence="1 2">
    <name type="scientific">Streptosporangium lutulentum</name>
    <dbReference type="NCBI Taxonomy" id="1461250"/>
    <lineage>
        <taxon>Bacteria</taxon>
        <taxon>Bacillati</taxon>
        <taxon>Actinomycetota</taxon>
        <taxon>Actinomycetes</taxon>
        <taxon>Streptosporangiales</taxon>
        <taxon>Streptosporangiaceae</taxon>
        <taxon>Streptosporangium</taxon>
    </lineage>
</organism>
<dbReference type="InterPro" id="IPR014942">
    <property type="entry name" value="AbiEii"/>
</dbReference>
<dbReference type="Pfam" id="PF08843">
    <property type="entry name" value="AbiEii"/>
    <property type="match status" value="1"/>
</dbReference>
<reference evidence="1 2" key="1">
    <citation type="submission" date="2023-07" db="EMBL/GenBank/DDBJ databases">
        <title>Sequencing the genomes of 1000 actinobacteria strains.</title>
        <authorList>
            <person name="Klenk H.-P."/>
        </authorList>
    </citation>
    <scope>NUCLEOTIDE SEQUENCE [LARGE SCALE GENOMIC DNA]</scope>
    <source>
        <strain evidence="1 2">DSM 46740</strain>
    </source>
</reference>
<sequence length="232" mass="25033">MDEYHHRLARIALSAAADHGFALAGGYAVQAHGVLQRPSEDIDLFTSSARDDFADGVAKVRTAYAEHGLTVRVDVDSPQFVRLSVSDTATGQVTKVELAADLRSHPPVIMEIGPVVHLHDVAGGKVEALFTRAEARDFIDVDALLVTGRFSRDRLLALAASRDLGFDREVFAQMLSALDLYPDSELVAYGLTEAQVGALRSHFADWRTALIQSRLDDDKDQSGEGLGSTSGS</sequence>
<comment type="caution">
    <text evidence="1">The sequence shown here is derived from an EMBL/GenBank/DDBJ whole genome shotgun (WGS) entry which is preliminary data.</text>
</comment>
<evidence type="ECO:0000313" key="1">
    <source>
        <dbReference type="EMBL" id="MDP9845428.1"/>
    </source>
</evidence>
<proteinExistence type="predicted"/>
<dbReference type="Proteomes" id="UP001225356">
    <property type="component" value="Unassembled WGS sequence"/>
</dbReference>
<dbReference type="EMBL" id="JAUSQU010000001">
    <property type="protein sequence ID" value="MDP9845428.1"/>
    <property type="molecule type" value="Genomic_DNA"/>
</dbReference>
<dbReference type="RefSeq" id="WP_307561059.1">
    <property type="nucleotide sequence ID" value="NZ_JAUSQU010000001.1"/>
</dbReference>
<keyword evidence="2" id="KW-1185">Reference proteome</keyword>
<name>A0ABT9QF96_9ACTN</name>
<evidence type="ECO:0008006" key="3">
    <source>
        <dbReference type="Google" id="ProtNLM"/>
    </source>
</evidence>
<accession>A0ABT9QF96</accession>
<protein>
    <recommendedName>
        <fullName evidence="3">Nucleotidyl transferase AbiEii toxin, Type IV TA system</fullName>
    </recommendedName>
</protein>
<gene>
    <name evidence="1" type="ORF">J2853_004639</name>
</gene>